<sequence length="104" mass="11849">MGILANQHPHMMLVVKVKNVEDLHILRSNHRQSVTRTKKAMIKLRRANDSIIRRIKSDGELYCNPFRGSLGDVLIAVLFDSGHNIRMLISLLRLSSLLNFVSCL</sequence>
<protein>
    <submittedName>
        <fullName evidence="1">Uncharacterized protein</fullName>
    </submittedName>
</protein>
<gene>
    <name evidence="1" type="ORF">Csp_A06420</name>
</gene>
<reference evidence="1" key="1">
    <citation type="journal article" date="2010" name="Nature">
        <title>The dynamic genome of Hydra.</title>
        <authorList>
            <person name="Chapman J.A."/>
            <person name="Kirkness E.F."/>
            <person name="Simakov O."/>
            <person name="Hampson S.E."/>
            <person name="Mitros T."/>
            <person name="Weinmaier T."/>
            <person name="Rattei T."/>
            <person name="Balasubramanian P.G."/>
            <person name="Borman J."/>
            <person name="Busam D."/>
            <person name="Disbennett K."/>
            <person name="Pfannkoch C."/>
            <person name="Sumin N."/>
            <person name="Sutton G."/>
            <person name="Viswanathan L."/>
            <person name="Walenz B."/>
            <person name="Goodstein D.M."/>
            <person name="Hellsten U."/>
            <person name="Kawashima T."/>
            <person name="Prochnik S.E."/>
            <person name="Putnam N.H."/>
            <person name="Shu S."/>
            <person name="Blumberg B."/>
            <person name="Dana C.E."/>
            <person name="Gee L."/>
            <person name="Kibler D.F."/>
            <person name="Law L."/>
            <person name="Lindgens D."/>
            <person name="Martinez D.E."/>
            <person name="Peng J."/>
            <person name="Wigge P.A."/>
            <person name="Bertulat B."/>
            <person name="Guder C."/>
            <person name="Nakamura Y."/>
            <person name="Ozbek S."/>
            <person name="Watanabe H."/>
            <person name="Khalturin K."/>
            <person name="Hemmrich G."/>
            <person name="Franke A."/>
            <person name="Augustin R."/>
            <person name="Fraune S."/>
            <person name="Hayakawa E."/>
            <person name="Hayakawa S."/>
            <person name="Hirose M."/>
            <person name="Hwang J."/>
            <person name="Ikeo K."/>
            <person name="Nishimiya-Fujisawa C."/>
            <person name="Ogura A."/>
            <person name="Takahashi T."/>
            <person name="Steinmetz P.R."/>
            <person name="Zhang X."/>
            <person name="Aufschnaiter R."/>
            <person name="Eder M.K."/>
            <person name="Gorny A.K."/>
            <person name="Salvenmoser W."/>
            <person name="Heimberg A.M."/>
            <person name="Wheeler B.M."/>
            <person name="Peterson K.J."/>
            <person name="Boettger A."/>
            <person name="Tischler P."/>
            <person name="Wolf A."/>
            <person name="Gojobori T."/>
            <person name="Remington K.A."/>
            <person name="Strausberg R.L."/>
            <person name="Venter J."/>
            <person name="Technau U."/>
            <person name="Hobmayer B."/>
            <person name="Bosch T.C."/>
            <person name="Holstein T.W."/>
            <person name="Fujisawa T."/>
            <person name="Bode H.R."/>
            <person name="David C.N."/>
            <person name="Rokhsar D.S."/>
            <person name="Steele R.E."/>
        </authorList>
    </citation>
    <scope>NUCLEOTIDE SEQUENCE</scope>
</reference>
<dbReference type="AlphaFoldDB" id="C9Y941"/>
<dbReference type="EMBL" id="FN543104">
    <property type="protein sequence ID" value="CBA28268.1"/>
    <property type="molecule type" value="Genomic_DNA"/>
</dbReference>
<evidence type="ECO:0000313" key="1">
    <source>
        <dbReference type="EMBL" id="CBA28268.1"/>
    </source>
</evidence>
<organism evidence="1">
    <name type="scientific">Curvibacter symbiont subsp. Hydra magnipapillata</name>
    <dbReference type="NCBI Taxonomy" id="667019"/>
    <lineage>
        <taxon>Bacteria</taxon>
        <taxon>Pseudomonadati</taxon>
        <taxon>Pseudomonadota</taxon>
        <taxon>Betaproteobacteria</taxon>
        <taxon>Burkholderiales</taxon>
        <taxon>Comamonadaceae</taxon>
        <taxon>Curvibacter</taxon>
    </lineage>
</organism>
<name>C9Y941_CURXX</name>
<proteinExistence type="predicted"/>
<accession>C9Y941</accession>